<proteinExistence type="predicted"/>
<feature type="region of interest" description="Disordered" evidence="1">
    <location>
        <begin position="1"/>
        <end position="26"/>
    </location>
</feature>
<dbReference type="EMBL" id="AE005673">
    <property type="protein sequence ID" value="AAK22727.1"/>
    <property type="molecule type" value="Genomic_DNA"/>
</dbReference>
<organism evidence="2 3">
    <name type="scientific">Caulobacter vibrioides (strain ATCC 19089 / CIP 103742 / CB 15)</name>
    <name type="common">Caulobacter crescentus</name>
    <dbReference type="NCBI Taxonomy" id="190650"/>
    <lineage>
        <taxon>Bacteria</taxon>
        <taxon>Pseudomonadati</taxon>
        <taxon>Pseudomonadota</taxon>
        <taxon>Alphaproteobacteria</taxon>
        <taxon>Caulobacterales</taxon>
        <taxon>Caulobacteraceae</taxon>
        <taxon>Caulobacter</taxon>
    </lineage>
</organism>
<feature type="compositionally biased region" description="Basic residues" evidence="1">
    <location>
        <begin position="137"/>
        <end position="156"/>
    </location>
</feature>
<dbReference type="HOGENOM" id="CLU_1438703_0_0_5"/>
<evidence type="ECO:0000256" key="1">
    <source>
        <dbReference type="SAM" id="MobiDB-lite"/>
    </source>
</evidence>
<evidence type="ECO:0000313" key="3">
    <source>
        <dbReference type="Proteomes" id="UP000001816"/>
    </source>
</evidence>
<dbReference type="KEGG" id="ccr:CC_0742"/>
<keyword evidence="3" id="KW-1185">Reference proteome</keyword>
<dbReference type="AlphaFoldDB" id="Q9AA64"/>
<protein>
    <submittedName>
        <fullName evidence="2">Uncharacterized protein</fullName>
    </submittedName>
</protein>
<dbReference type="EnsemblBacteria" id="AAK22727">
    <property type="protein sequence ID" value="AAK22727"/>
    <property type="gene ID" value="CC_0742"/>
</dbReference>
<dbReference type="STRING" id="190650.CC_0742"/>
<evidence type="ECO:0000313" key="2">
    <source>
        <dbReference type="EMBL" id="AAK22727.1"/>
    </source>
</evidence>
<name>Q9AA64_CAUVC</name>
<dbReference type="Proteomes" id="UP000001816">
    <property type="component" value="Chromosome"/>
</dbReference>
<feature type="region of interest" description="Disordered" evidence="1">
    <location>
        <begin position="113"/>
        <end position="167"/>
    </location>
</feature>
<dbReference type="PIR" id="C87341">
    <property type="entry name" value="C87341"/>
</dbReference>
<gene>
    <name evidence="2" type="ordered locus">CC_0742</name>
</gene>
<reference evidence="2 3" key="1">
    <citation type="journal article" date="2001" name="Proc. Natl. Acad. Sci. U.S.A.">
        <title>Complete genome sequence of Caulobacter crescentus.</title>
        <authorList>
            <person name="Nierman W.C."/>
            <person name="Feldblyum T.V."/>
            <person name="Laub M.T."/>
            <person name="Paulsen I.T."/>
            <person name="Nelson K.E."/>
            <person name="Eisen J.A."/>
            <person name="Heidelberg J.F."/>
            <person name="Alley M.R."/>
            <person name="Ohta N."/>
            <person name="Maddock J.R."/>
            <person name="Potocka I."/>
            <person name="Nelson W.C."/>
            <person name="Newton A."/>
            <person name="Stephens C."/>
            <person name="Phadke N.D."/>
            <person name="Ely B."/>
            <person name="DeBoy R.T."/>
            <person name="Dodson R.J."/>
            <person name="Durkin A.S."/>
            <person name="Gwinn M.L."/>
            <person name="Haft D.H."/>
            <person name="Kolonay J.F."/>
            <person name="Smit J."/>
            <person name="Craven M.B."/>
            <person name="Khouri H."/>
            <person name="Shetty J."/>
            <person name="Berry K."/>
            <person name="Utterback T."/>
            <person name="Tran K."/>
            <person name="Wolf A."/>
            <person name="Vamathevan J."/>
            <person name="Ermolaeva M."/>
            <person name="White O."/>
            <person name="Salzberg S.L."/>
            <person name="Venter J.C."/>
            <person name="Shapiro L."/>
            <person name="Fraser C.M."/>
        </authorList>
    </citation>
    <scope>NUCLEOTIDE SEQUENCE [LARGE SCALE GENOMIC DNA]</scope>
    <source>
        <strain evidence="3">ATCC 19089 / CB15</strain>
    </source>
</reference>
<dbReference type="BioCyc" id="CAULO:CC0742-MONOMER"/>
<accession>Q9AA64</accession>
<sequence>MAIRAAPPKPSPCGFSPVTTQSPRVPSRRIVHCTVAAPSTPARRAVAGNRRASSSGLGALRIFSGGRPAFGAWAPTGAPYSARAARTTAVIPRFRPKALPPVGFVTASSADGAAGVKRTSGRRGARRPAMGTGPRGRIQKKARRNRRASSLGRKRPGRAEAAAPPHRIVFRVRRKIRQAENKRSTSFF</sequence>